<evidence type="ECO:0000256" key="2">
    <source>
        <dbReference type="ARBA" id="ARBA00009672"/>
    </source>
</evidence>
<dbReference type="GO" id="GO:0005763">
    <property type="term" value="C:mitochondrial small ribosomal subunit"/>
    <property type="evidence" value="ECO:0007669"/>
    <property type="project" value="InterPro"/>
</dbReference>
<dbReference type="EMBL" id="MTYJ01000010">
    <property type="protein sequence ID" value="OQV23799.1"/>
    <property type="molecule type" value="Genomic_DNA"/>
</dbReference>
<keyword evidence="5" id="KW-0496">Mitochondrion</keyword>
<dbReference type="AlphaFoldDB" id="A0A1W0X8E6"/>
<dbReference type="Proteomes" id="UP000192578">
    <property type="component" value="Unassembled WGS sequence"/>
</dbReference>
<evidence type="ECO:0000313" key="10">
    <source>
        <dbReference type="EMBL" id="OQV23799.1"/>
    </source>
</evidence>
<dbReference type="Pfam" id="PF14943">
    <property type="entry name" value="MRP-S26"/>
    <property type="match status" value="1"/>
</dbReference>
<evidence type="ECO:0000256" key="5">
    <source>
        <dbReference type="ARBA" id="ARBA00023128"/>
    </source>
</evidence>
<dbReference type="OrthoDB" id="5988811at2759"/>
<protein>
    <recommendedName>
        <fullName evidence="7">Small ribosomal subunit protein mS26</fullName>
    </recommendedName>
    <alternativeName>
        <fullName evidence="8">28S ribosomal protein S26, mitochondrial</fullName>
    </alternativeName>
</protein>
<evidence type="ECO:0000256" key="6">
    <source>
        <dbReference type="ARBA" id="ARBA00023274"/>
    </source>
</evidence>
<organism evidence="10 11">
    <name type="scientific">Hypsibius exemplaris</name>
    <name type="common">Freshwater tardigrade</name>
    <dbReference type="NCBI Taxonomy" id="2072580"/>
    <lineage>
        <taxon>Eukaryota</taxon>
        <taxon>Metazoa</taxon>
        <taxon>Ecdysozoa</taxon>
        <taxon>Tardigrada</taxon>
        <taxon>Eutardigrada</taxon>
        <taxon>Parachela</taxon>
        <taxon>Hypsibioidea</taxon>
        <taxon>Hypsibiidae</taxon>
        <taxon>Hypsibius</taxon>
    </lineage>
</organism>
<reference evidence="11" key="1">
    <citation type="submission" date="2017-01" db="EMBL/GenBank/DDBJ databases">
        <title>Comparative genomics of anhydrobiosis in the tardigrade Hypsibius dujardini.</title>
        <authorList>
            <person name="Yoshida Y."/>
            <person name="Koutsovoulos G."/>
            <person name="Laetsch D."/>
            <person name="Stevens L."/>
            <person name="Kumar S."/>
            <person name="Horikawa D."/>
            <person name="Ishino K."/>
            <person name="Komine S."/>
            <person name="Tomita M."/>
            <person name="Blaxter M."/>
            <person name="Arakawa K."/>
        </authorList>
    </citation>
    <scope>NUCLEOTIDE SEQUENCE [LARGE SCALE GENOMIC DNA]</scope>
    <source>
        <strain evidence="11">Z151</strain>
    </source>
</reference>
<evidence type="ECO:0000256" key="9">
    <source>
        <dbReference type="SAM" id="MobiDB-lite"/>
    </source>
</evidence>
<dbReference type="PANTHER" id="PTHR21035:SF2">
    <property type="entry name" value="SMALL RIBOSOMAL SUBUNIT PROTEIN MS26"/>
    <property type="match status" value="1"/>
</dbReference>
<comment type="caution">
    <text evidence="10">The sequence shown here is derived from an EMBL/GenBank/DDBJ whole genome shotgun (WGS) entry which is preliminary data.</text>
</comment>
<evidence type="ECO:0000256" key="1">
    <source>
        <dbReference type="ARBA" id="ARBA00004173"/>
    </source>
</evidence>
<keyword evidence="6" id="KW-0687">Ribonucleoprotein</keyword>
<dbReference type="PANTHER" id="PTHR21035">
    <property type="entry name" value="28S RIBOSOMAL PROTEIN S26, MITOCHONDRIAL"/>
    <property type="match status" value="1"/>
</dbReference>
<keyword evidence="4" id="KW-0689">Ribosomal protein</keyword>
<sequence>MLAFRNLLTLPHAPTGNVIVGLMSSPTLLGAHSFPVINHLTQRWKYRARKPMGAPRSRKKKYFVREPTPQIAEEVSELHWRYNHYRTATKSLMKHFAQWKMEHYPAEMARPSAVEKEPQQHVRDADFEQILQQNDGENARVAVAREARRMQELALREDERLEILADYEADQAHQLEKREQQVRRKKEVVDQMVTPENLEERIAKAYENPVDYNFCINLAGKRVYGRPDPLSRTNMAYTVRDDREAPPSFANDHPQPQLYGSREKVNT</sequence>
<evidence type="ECO:0000256" key="3">
    <source>
        <dbReference type="ARBA" id="ARBA00022946"/>
    </source>
</evidence>
<evidence type="ECO:0000256" key="7">
    <source>
        <dbReference type="ARBA" id="ARBA00035138"/>
    </source>
</evidence>
<evidence type="ECO:0000256" key="8">
    <source>
        <dbReference type="ARBA" id="ARBA00035344"/>
    </source>
</evidence>
<keyword evidence="11" id="KW-1185">Reference proteome</keyword>
<gene>
    <name evidence="10" type="ORF">BV898_02524</name>
</gene>
<proteinExistence type="inferred from homology"/>
<comment type="similarity">
    <text evidence="2">Belongs to the mitochondrion-specific ribosomal protein mS26 family.</text>
</comment>
<evidence type="ECO:0000256" key="4">
    <source>
        <dbReference type="ARBA" id="ARBA00022980"/>
    </source>
</evidence>
<feature type="region of interest" description="Disordered" evidence="9">
    <location>
        <begin position="243"/>
        <end position="267"/>
    </location>
</feature>
<comment type="subcellular location">
    <subcellularLocation>
        <location evidence="1">Mitochondrion</location>
    </subcellularLocation>
</comment>
<dbReference type="InterPro" id="IPR026140">
    <property type="entry name" value="Ribosomal_mS26"/>
</dbReference>
<accession>A0A1W0X8E6</accession>
<keyword evidence="3" id="KW-0809">Transit peptide</keyword>
<evidence type="ECO:0000313" key="11">
    <source>
        <dbReference type="Proteomes" id="UP000192578"/>
    </source>
</evidence>
<name>A0A1W0X8E6_HYPEX</name>